<reference evidence="2 3" key="1">
    <citation type="journal article" date="2011" name="BMC Genomics">
        <title>Genome-wide analysis of the role of GlnR in Streptomyces venezuelae provides new insights into global nitrogen regulation in actinomycetes.</title>
        <authorList>
            <person name="Pullan S.T."/>
            <person name="Bibb M.J."/>
            <person name="Merrick M."/>
        </authorList>
    </citation>
    <scope>NUCLEOTIDE SEQUENCE [LARGE SCALE GENOMIC DNA]</scope>
    <source>
        <strain evidence="2">ATCC 10712</strain>
    </source>
</reference>
<evidence type="ECO:0000313" key="3">
    <source>
        <dbReference type="Proteomes" id="UP000006854"/>
    </source>
</evidence>
<protein>
    <recommendedName>
        <fullName evidence="1">DUF8094 domain-containing protein</fullName>
    </recommendedName>
</protein>
<evidence type="ECO:0000259" key="1">
    <source>
        <dbReference type="Pfam" id="PF26366"/>
    </source>
</evidence>
<dbReference type="eggNOG" id="ENOG5032R7D">
    <property type="taxonomic scope" value="Bacteria"/>
</dbReference>
<organism evidence="2 3">
    <name type="scientific">Streptomyces venezuelae (strain ATCC 10712 / CBS 650.69 / DSM 40230 / JCM 4526 / NBRC 13096 / PD 04745)</name>
    <dbReference type="NCBI Taxonomy" id="953739"/>
    <lineage>
        <taxon>Bacteria</taxon>
        <taxon>Bacillati</taxon>
        <taxon>Actinomycetota</taxon>
        <taxon>Actinomycetes</taxon>
        <taxon>Kitasatosporales</taxon>
        <taxon>Streptomycetaceae</taxon>
        <taxon>Streptomyces</taxon>
    </lineage>
</organism>
<dbReference type="AlphaFoldDB" id="F2RJN5"/>
<dbReference type="HOGENOM" id="CLU_067337_0_0_11"/>
<dbReference type="STRING" id="953739.SVEN_1958"/>
<dbReference type="RefSeq" id="WP_015033163.1">
    <property type="nucleotide sequence ID" value="NC_018750.1"/>
</dbReference>
<name>F2RJN5_STRVP</name>
<dbReference type="Proteomes" id="UP000006854">
    <property type="component" value="Chromosome"/>
</dbReference>
<dbReference type="InterPro" id="IPR058407">
    <property type="entry name" value="DUF8094"/>
</dbReference>
<dbReference type="GeneID" id="51862536"/>
<evidence type="ECO:0000313" key="2">
    <source>
        <dbReference type="EMBL" id="CCA55245.1"/>
    </source>
</evidence>
<dbReference type="EMBL" id="FR845719">
    <property type="protein sequence ID" value="CCA55245.1"/>
    <property type="molecule type" value="Genomic_DNA"/>
</dbReference>
<dbReference type="KEGG" id="sve:SVEN_1958"/>
<dbReference type="PATRIC" id="fig|953739.5.peg.4113"/>
<accession>F2RJN5</accession>
<sequence>MRRLTLRRAPGRPLERLTARRSTRPLRPARLLGVTAAAAVLALTASGCVTVHGELALMPPATPAEAAQALADFTSAYNQADKAYDPAFDARRVTGPFGEINQAGLRARAATSPGGNAAHRPLELTDARFVLPRKAGWPRWFLADTDSNLDTDAGPGDQRWLLVFVRNGPQELWEVAHLVILAPSEVPRFAEEDGYAVPVAAGSDAYAVAPEELGAGYVSFLKDGQQGALAAGPHTTLWREQRQKGAKRPGLATQYLDRVANQGDFAPLGLRTEDGDAFVFFATRFFERQTAAPGYRPKVDPSVKALLTGEVKNTVTKEWVSNQAALVKPAGTAHDGVTIKARLQGVVGAQGS</sequence>
<proteinExistence type="predicted"/>
<gene>
    <name evidence="2" type="ordered locus">SVEN_1958</name>
</gene>
<dbReference type="Pfam" id="PF26366">
    <property type="entry name" value="DUF8094"/>
    <property type="match status" value="1"/>
</dbReference>
<keyword evidence="3" id="KW-1185">Reference proteome</keyword>
<feature type="domain" description="DUF8094" evidence="1">
    <location>
        <begin position="60"/>
        <end position="350"/>
    </location>
</feature>